<dbReference type="EMBL" id="JBHSRS010000083">
    <property type="protein sequence ID" value="MFC6283583.1"/>
    <property type="molecule type" value="Genomic_DNA"/>
</dbReference>
<gene>
    <name evidence="1" type="ORF">ACFQND_20345</name>
</gene>
<name>A0ABW1U3I2_9BURK</name>
<protein>
    <submittedName>
        <fullName evidence="1">Uncharacterized protein</fullName>
    </submittedName>
</protein>
<reference evidence="2" key="1">
    <citation type="journal article" date="2019" name="Int. J. Syst. Evol. Microbiol.">
        <title>The Global Catalogue of Microorganisms (GCM) 10K type strain sequencing project: providing services to taxonomists for standard genome sequencing and annotation.</title>
        <authorList>
            <consortium name="The Broad Institute Genomics Platform"/>
            <consortium name="The Broad Institute Genome Sequencing Center for Infectious Disease"/>
            <person name="Wu L."/>
            <person name="Ma J."/>
        </authorList>
    </citation>
    <scope>NUCLEOTIDE SEQUENCE [LARGE SCALE GENOMIC DNA]</scope>
    <source>
        <strain evidence="2">CCUG 39402</strain>
    </source>
</reference>
<evidence type="ECO:0000313" key="1">
    <source>
        <dbReference type="EMBL" id="MFC6283583.1"/>
    </source>
</evidence>
<comment type="caution">
    <text evidence="1">The sequence shown here is derived from an EMBL/GenBank/DDBJ whole genome shotgun (WGS) entry which is preliminary data.</text>
</comment>
<dbReference type="Gene3D" id="3.40.50.150">
    <property type="entry name" value="Vaccinia Virus protein VP39"/>
    <property type="match status" value="1"/>
</dbReference>
<sequence length="248" mass="27868">MYIQPRIVKREDCDFYHSFTLAEGEVVGQWDLRDNWQPYLGHVDFAGQSVLEIGPASGFLSFCMERAGAQVTALEPPMSHLWDVVPSQGVDIPAWRAGFSKSIERVRNSFWYAHAMMKSTVRMIEAEPYRIPDTIGTFDVGLLAAVLLHCRRPFDLLESVAARTRKTVIVTEVYNASLGEQAACAFLPHRGVDQVHTWWHFTPQFFVSALGLLGFTEARVVFHTQPQPAEGGRSVELYTVVCEKPGHA</sequence>
<dbReference type="InterPro" id="IPR029063">
    <property type="entry name" value="SAM-dependent_MTases_sf"/>
</dbReference>
<accession>A0ABW1U3I2</accession>
<organism evidence="1 2">
    <name type="scientific">Polaromonas aquatica</name>
    <dbReference type="NCBI Taxonomy" id="332657"/>
    <lineage>
        <taxon>Bacteria</taxon>
        <taxon>Pseudomonadati</taxon>
        <taxon>Pseudomonadota</taxon>
        <taxon>Betaproteobacteria</taxon>
        <taxon>Burkholderiales</taxon>
        <taxon>Comamonadaceae</taxon>
        <taxon>Polaromonas</taxon>
    </lineage>
</organism>
<dbReference type="SUPFAM" id="SSF53335">
    <property type="entry name" value="S-adenosyl-L-methionine-dependent methyltransferases"/>
    <property type="match status" value="1"/>
</dbReference>
<proteinExistence type="predicted"/>
<dbReference type="RefSeq" id="WP_371438207.1">
    <property type="nucleotide sequence ID" value="NZ_JBHSRS010000083.1"/>
</dbReference>
<evidence type="ECO:0000313" key="2">
    <source>
        <dbReference type="Proteomes" id="UP001596270"/>
    </source>
</evidence>
<keyword evidence="2" id="KW-1185">Reference proteome</keyword>
<dbReference type="Proteomes" id="UP001596270">
    <property type="component" value="Unassembled WGS sequence"/>
</dbReference>